<dbReference type="eggNOG" id="ENOG502SHVK">
    <property type="taxonomic scope" value="Eukaryota"/>
</dbReference>
<gene>
    <name evidence="2" type="ORF">ACLA_012940</name>
</gene>
<dbReference type="VEuPathDB" id="FungiDB:ACLA_012940"/>
<dbReference type="Proteomes" id="UP000006701">
    <property type="component" value="Unassembled WGS sequence"/>
</dbReference>
<feature type="transmembrane region" description="Helical" evidence="1">
    <location>
        <begin position="240"/>
        <end position="267"/>
    </location>
</feature>
<dbReference type="AlphaFoldDB" id="A1CAU5"/>
<keyword evidence="1" id="KW-0812">Transmembrane</keyword>
<keyword evidence="3" id="KW-1185">Reference proteome</keyword>
<feature type="transmembrane region" description="Helical" evidence="1">
    <location>
        <begin position="304"/>
        <end position="324"/>
    </location>
</feature>
<evidence type="ECO:0000313" key="3">
    <source>
        <dbReference type="Proteomes" id="UP000006701"/>
    </source>
</evidence>
<dbReference type="KEGG" id="act:ACLA_012940"/>
<keyword evidence="1" id="KW-1133">Transmembrane helix</keyword>
<dbReference type="EMBL" id="DS027049">
    <property type="protein sequence ID" value="EAW12863.1"/>
    <property type="molecule type" value="Genomic_DNA"/>
</dbReference>
<dbReference type="OrthoDB" id="72269at2759"/>
<feature type="transmembrane region" description="Helical" evidence="1">
    <location>
        <begin position="6"/>
        <end position="22"/>
    </location>
</feature>
<feature type="transmembrane region" description="Helical" evidence="1">
    <location>
        <begin position="157"/>
        <end position="180"/>
    </location>
</feature>
<organism evidence="2 3">
    <name type="scientific">Aspergillus clavatus (strain ATCC 1007 / CBS 513.65 / DSM 816 / NCTC 3887 / NRRL 1 / QM 1276 / 107)</name>
    <dbReference type="NCBI Taxonomy" id="344612"/>
    <lineage>
        <taxon>Eukaryota</taxon>
        <taxon>Fungi</taxon>
        <taxon>Dikarya</taxon>
        <taxon>Ascomycota</taxon>
        <taxon>Pezizomycotina</taxon>
        <taxon>Eurotiomycetes</taxon>
        <taxon>Eurotiomycetidae</taxon>
        <taxon>Eurotiales</taxon>
        <taxon>Aspergillaceae</taxon>
        <taxon>Aspergillus</taxon>
        <taxon>Aspergillus subgen. Fumigati</taxon>
    </lineage>
</organism>
<dbReference type="RefSeq" id="XP_001274289.1">
    <property type="nucleotide sequence ID" value="XM_001274288.1"/>
</dbReference>
<proteinExistence type="predicted"/>
<name>A1CAU5_ASPCL</name>
<sequence>MAAKVFLPLLSVFALYAIFYFAEINGLHRLALEAIASRKLPGTNEPLRTVYTGVEPIDEVLAGLITFFWPATDGSSPAMTLHSIAFSGTFGAAWMLVTMESWRRGNAWTVAAFPMIFGLLAQVLTFAFATPLYCALQLSSSVTARKPNPENIRISRVVLNAIPLVFVVGFMVPTVLITVPVSEHVTTDMKQIFIASWQPWPAYVAIALTVVNVLFSPFVSNDRSIESGRASLRSLRFVYAFAFASAAITHLISWTLSLATVVVPVIFEEGVLHALHPSKVFEIALPWAVPALQVNSISEGVHVFLRWDYLVGSAGVLIWALSLYKTAHRVVYGQVRWFDLLKKVALLVVLVGPAGAAVELMWERDELIIHGIGGLKRQASQEKKFS</sequence>
<evidence type="ECO:0008006" key="4">
    <source>
        <dbReference type="Google" id="ProtNLM"/>
    </source>
</evidence>
<accession>A1CAU5</accession>
<evidence type="ECO:0000313" key="2">
    <source>
        <dbReference type="EMBL" id="EAW12863.1"/>
    </source>
</evidence>
<protein>
    <recommendedName>
        <fullName evidence="4">AtmA protein</fullName>
    </recommendedName>
</protein>
<evidence type="ECO:0000256" key="1">
    <source>
        <dbReference type="SAM" id="Phobius"/>
    </source>
</evidence>
<dbReference type="GeneID" id="4706759"/>
<feature type="transmembrane region" description="Helical" evidence="1">
    <location>
        <begin position="344"/>
        <end position="362"/>
    </location>
</feature>
<feature type="transmembrane region" description="Helical" evidence="1">
    <location>
        <begin position="111"/>
        <end position="136"/>
    </location>
</feature>
<feature type="transmembrane region" description="Helical" evidence="1">
    <location>
        <begin position="79"/>
        <end position="99"/>
    </location>
</feature>
<dbReference type="HOGENOM" id="CLU_038717_0_0_1"/>
<keyword evidence="1" id="KW-0472">Membrane</keyword>
<feature type="transmembrane region" description="Helical" evidence="1">
    <location>
        <begin position="200"/>
        <end position="219"/>
    </location>
</feature>
<dbReference type="OMA" id="VFLRWDY"/>
<reference evidence="2 3" key="1">
    <citation type="journal article" date="2008" name="PLoS Genet.">
        <title>Genomic islands in the pathogenic filamentous fungus Aspergillus fumigatus.</title>
        <authorList>
            <person name="Fedorova N.D."/>
            <person name="Khaldi N."/>
            <person name="Joardar V.S."/>
            <person name="Maiti R."/>
            <person name="Amedeo P."/>
            <person name="Anderson M.J."/>
            <person name="Crabtree J."/>
            <person name="Silva J.C."/>
            <person name="Badger J.H."/>
            <person name="Albarraq A."/>
            <person name="Angiuoli S."/>
            <person name="Bussey H."/>
            <person name="Bowyer P."/>
            <person name="Cotty P.J."/>
            <person name="Dyer P.S."/>
            <person name="Egan A."/>
            <person name="Galens K."/>
            <person name="Fraser-Liggett C.M."/>
            <person name="Haas B.J."/>
            <person name="Inman J.M."/>
            <person name="Kent R."/>
            <person name="Lemieux S."/>
            <person name="Malavazi I."/>
            <person name="Orvis J."/>
            <person name="Roemer T."/>
            <person name="Ronning C.M."/>
            <person name="Sundaram J.P."/>
            <person name="Sutton G."/>
            <person name="Turner G."/>
            <person name="Venter J.C."/>
            <person name="White O.R."/>
            <person name="Whitty B.R."/>
            <person name="Youngman P."/>
            <person name="Wolfe K.H."/>
            <person name="Goldman G.H."/>
            <person name="Wortman J.R."/>
            <person name="Jiang B."/>
            <person name="Denning D.W."/>
            <person name="Nierman W.C."/>
        </authorList>
    </citation>
    <scope>NUCLEOTIDE SEQUENCE [LARGE SCALE GENOMIC DNA]</scope>
    <source>
        <strain evidence="3">ATCC 1007 / CBS 513.65 / DSM 816 / NCTC 3887 / NRRL 1</strain>
    </source>
</reference>